<accession>A0A2T3Z1L2</accession>
<name>A0A2T3Z1L2_TRIA4</name>
<feature type="non-terminal residue" evidence="1">
    <location>
        <position position="238"/>
    </location>
</feature>
<dbReference type="AlphaFoldDB" id="A0A2T3Z1L2"/>
<evidence type="ECO:0000313" key="2">
    <source>
        <dbReference type="Proteomes" id="UP000240493"/>
    </source>
</evidence>
<keyword evidence="2" id="KW-1185">Reference proteome</keyword>
<feature type="non-terminal residue" evidence="1">
    <location>
        <position position="1"/>
    </location>
</feature>
<evidence type="ECO:0000313" key="1">
    <source>
        <dbReference type="EMBL" id="PTB38630.1"/>
    </source>
</evidence>
<sequence length="238" mass="27735">ELLSPLTLTPIHGNMCYHLSFNHLNSIRRRCLPGVTQALIPELCCHDRIVSQSNRYYDWISEIYFDKSTFLQRQQMRCCFNLYKYKSSCKSEYFIGCPHQSLTVSASKVMYDGDMYEVQTLVTNDPPQCESHPSKMWRSSEGPFTQMVVCTICHSNAECTLEIEEDKYLTIRYTCYRDLGSGVYSREPKWLALLTGQGYPQRQEGDLSLYARVWKAALDLKRDRLYEVTHRTPNGLFN</sequence>
<gene>
    <name evidence="1" type="ORF">M441DRAFT_109378</name>
</gene>
<organism evidence="1 2">
    <name type="scientific">Trichoderma asperellum (strain ATCC 204424 / CBS 433.97 / NBRC 101777)</name>
    <dbReference type="NCBI Taxonomy" id="1042311"/>
    <lineage>
        <taxon>Eukaryota</taxon>
        <taxon>Fungi</taxon>
        <taxon>Dikarya</taxon>
        <taxon>Ascomycota</taxon>
        <taxon>Pezizomycotina</taxon>
        <taxon>Sordariomycetes</taxon>
        <taxon>Hypocreomycetidae</taxon>
        <taxon>Hypocreales</taxon>
        <taxon>Hypocreaceae</taxon>
        <taxon>Trichoderma</taxon>
    </lineage>
</organism>
<protein>
    <submittedName>
        <fullName evidence="1">Uncharacterized protein</fullName>
    </submittedName>
</protein>
<dbReference type="EMBL" id="KZ679265">
    <property type="protein sequence ID" value="PTB38630.1"/>
    <property type="molecule type" value="Genomic_DNA"/>
</dbReference>
<dbReference type="Proteomes" id="UP000240493">
    <property type="component" value="Unassembled WGS sequence"/>
</dbReference>
<reference evidence="1 2" key="1">
    <citation type="submission" date="2016-07" db="EMBL/GenBank/DDBJ databases">
        <title>Multiple horizontal gene transfer events from other fungi enriched the ability of initially mycotrophic Trichoderma (Ascomycota) to feed on dead plant biomass.</title>
        <authorList>
            <consortium name="DOE Joint Genome Institute"/>
            <person name="Aerts A."/>
            <person name="Atanasova L."/>
            <person name="Chenthamara K."/>
            <person name="Zhang J."/>
            <person name="Grujic M."/>
            <person name="Henrissat B."/>
            <person name="Kuo A."/>
            <person name="Salamov A."/>
            <person name="Lipzen A."/>
            <person name="Labutti K."/>
            <person name="Barry K."/>
            <person name="Miao Y."/>
            <person name="Rahimi M.J."/>
            <person name="Shen Q."/>
            <person name="Grigoriev I.V."/>
            <person name="Kubicek C.P."/>
            <person name="Druzhinina I.S."/>
        </authorList>
    </citation>
    <scope>NUCLEOTIDE SEQUENCE [LARGE SCALE GENOMIC DNA]</scope>
    <source>
        <strain evidence="1 2">CBS 433.97</strain>
    </source>
</reference>
<proteinExistence type="predicted"/>
<dbReference type="OrthoDB" id="4763424at2759"/>